<keyword evidence="5" id="KW-0067">ATP-binding</keyword>
<dbReference type="GeneID" id="92813280"/>
<accession>A0AAW9HNV2</accession>
<comment type="similarity">
    <text evidence="1">Belongs to the FGGY kinase family.</text>
</comment>
<evidence type="ECO:0000313" key="11">
    <source>
        <dbReference type="Proteomes" id="UP001284901"/>
    </source>
</evidence>
<dbReference type="GO" id="GO:0005524">
    <property type="term" value="F:ATP binding"/>
    <property type="evidence" value="ECO:0007669"/>
    <property type="project" value="UniProtKB-KW"/>
</dbReference>
<dbReference type="PANTHER" id="PTHR43095:SF2">
    <property type="entry name" value="GLUCONOKINASE"/>
    <property type="match status" value="1"/>
</dbReference>
<dbReference type="Proteomes" id="UP001284901">
    <property type="component" value="Unassembled WGS sequence"/>
</dbReference>
<dbReference type="AlphaFoldDB" id="A0AAW9HNV2"/>
<comment type="caution">
    <text evidence="9">The sequence shown here is derived from an EMBL/GenBank/DDBJ whole genome shotgun (WGS) entry which is preliminary data.</text>
</comment>
<dbReference type="Gene3D" id="3.30.420.40">
    <property type="match status" value="2"/>
</dbReference>
<evidence type="ECO:0000313" key="12">
    <source>
        <dbReference type="Proteomes" id="UP001288320"/>
    </source>
</evidence>
<keyword evidence="11" id="KW-1185">Reference proteome</keyword>
<dbReference type="SUPFAM" id="SSF53067">
    <property type="entry name" value="Actin-like ATPase domain"/>
    <property type="match status" value="2"/>
</dbReference>
<dbReference type="EMBL" id="JAWNFY010000021">
    <property type="protein sequence ID" value="MDY5146852.1"/>
    <property type="molecule type" value="Genomic_DNA"/>
</dbReference>
<dbReference type="GO" id="GO:0019301">
    <property type="term" value="P:rhamnose catabolic process"/>
    <property type="evidence" value="ECO:0007669"/>
    <property type="project" value="InterPro"/>
</dbReference>
<dbReference type="Pfam" id="PF00370">
    <property type="entry name" value="FGGY_N"/>
    <property type="match status" value="1"/>
</dbReference>
<protein>
    <submittedName>
        <fullName evidence="9">Rhamnulokinase family protein</fullName>
        <ecNumber evidence="9">2.7.1.-</ecNumber>
    </submittedName>
</protein>
<keyword evidence="3" id="KW-0547">Nucleotide-binding</keyword>
<evidence type="ECO:0000259" key="7">
    <source>
        <dbReference type="Pfam" id="PF00370"/>
    </source>
</evidence>
<dbReference type="InterPro" id="IPR013449">
    <property type="entry name" value="Rhamnulokinase"/>
</dbReference>
<evidence type="ECO:0000256" key="6">
    <source>
        <dbReference type="ARBA" id="ARBA00023308"/>
    </source>
</evidence>
<dbReference type="InterPro" id="IPR018485">
    <property type="entry name" value="FGGY_C"/>
</dbReference>
<dbReference type="InterPro" id="IPR018484">
    <property type="entry name" value="FGGY_N"/>
</dbReference>
<keyword evidence="4" id="KW-0418">Kinase</keyword>
<reference evidence="9 11" key="1">
    <citation type="submission" date="2023-10" db="EMBL/GenBank/DDBJ databases">
        <title>Whole Genome based description of the genera Actinobaculum and Actinotignum reveals a complex phylogenetic relationship within the species included in the genus Actinotignum.</title>
        <authorList>
            <person name="Jensen C.S."/>
            <person name="Dargis R."/>
            <person name="Kemp M."/>
            <person name="Christensen J.J."/>
        </authorList>
    </citation>
    <scope>NUCLEOTIDE SEQUENCE</scope>
    <source>
        <strain evidence="10 11">SLA_B089</strain>
        <strain evidence="9">SLA_B245</strain>
    </source>
</reference>
<sequence>MKTFVAIDLGASSGRVMTGSIADGKLKSTSEITRFPNGPICVPGADRNNLFWPLLQVWEHICASLKTLRETPIESIGVDSWAVDYGLLGAEGGLISPPFSYRDSRTQGVPETLYSRYSATDIYTHNGLQNIDINTIFQLLAAAQSADYRPAVEQAESLLLLPDLVNYWLTGKKYAEITNASSTGFVNPRTRSWSPEITGIYEEISGIDISAKLPELIEPGTRIGAIRPEMCDLRTQNGEITPVVAVGSHDTASAVAAVPASEHKNFAFISCGTWSLAGLELDSPILSEESRQANFTNELGVDGTIRYLKNIMGMWIFNGCVARWRETDPSLSIAQVISLAAAAPSLRTVIDVNNPIFATPGDMIARIDCLAEASGQPRPRDIGEYARCITDSLALAHAHTIEQAARLAQVDIDVIHIVGGGSQNKLLCQLTADACGLPVVAGPTEATALGNLLLQARTAGSISDSLTSLREVVRASTELTSYTPQNNHSVWQEARRRVF</sequence>
<dbReference type="Proteomes" id="UP001288320">
    <property type="component" value="Unassembled WGS sequence"/>
</dbReference>
<name>A0AAW9HNV2_9ACTO</name>
<evidence type="ECO:0000256" key="3">
    <source>
        <dbReference type="ARBA" id="ARBA00022741"/>
    </source>
</evidence>
<dbReference type="InterPro" id="IPR050406">
    <property type="entry name" value="FGGY_Carb_Kinase"/>
</dbReference>
<keyword evidence="6" id="KW-0684">Rhamnose metabolism</keyword>
<dbReference type="Pfam" id="PF02782">
    <property type="entry name" value="FGGY_C"/>
    <property type="match status" value="1"/>
</dbReference>
<dbReference type="RefSeq" id="WP_087070141.1">
    <property type="nucleotide sequence ID" value="NZ_CAUPFC010000027.1"/>
</dbReference>
<dbReference type="EMBL" id="JAWNFV010000019">
    <property type="protein sequence ID" value="MDY5141279.1"/>
    <property type="molecule type" value="Genomic_DNA"/>
</dbReference>
<feature type="domain" description="Carbohydrate kinase FGGY C-terminal" evidence="8">
    <location>
        <begin position="268"/>
        <end position="458"/>
    </location>
</feature>
<evidence type="ECO:0000313" key="9">
    <source>
        <dbReference type="EMBL" id="MDY5141279.1"/>
    </source>
</evidence>
<proteinExistence type="inferred from homology"/>
<dbReference type="PANTHER" id="PTHR43095">
    <property type="entry name" value="SUGAR KINASE"/>
    <property type="match status" value="1"/>
</dbReference>
<feature type="domain" description="Carbohydrate kinase FGGY N-terminal" evidence="7">
    <location>
        <begin position="5"/>
        <end position="255"/>
    </location>
</feature>
<evidence type="ECO:0000313" key="10">
    <source>
        <dbReference type="EMBL" id="MDY5146852.1"/>
    </source>
</evidence>
<evidence type="ECO:0000256" key="1">
    <source>
        <dbReference type="ARBA" id="ARBA00009156"/>
    </source>
</evidence>
<dbReference type="GO" id="GO:0008993">
    <property type="term" value="F:rhamnulokinase activity"/>
    <property type="evidence" value="ECO:0007669"/>
    <property type="project" value="InterPro"/>
</dbReference>
<evidence type="ECO:0000256" key="5">
    <source>
        <dbReference type="ARBA" id="ARBA00022840"/>
    </source>
</evidence>
<evidence type="ECO:0000259" key="8">
    <source>
        <dbReference type="Pfam" id="PF02782"/>
    </source>
</evidence>
<evidence type="ECO:0000256" key="2">
    <source>
        <dbReference type="ARBA" id="ARBA00022679"/>
    </source>
</evidence>
<evidence type="ECO:0000256" key="4">
    <source>
        <dbReference type="ARBA" id="ARBA00022777"/>
    </source>
</evidence>
<keyword evidence="2 9" id="KW-0808">Transferase</keyword>
<dbReference type="EC" id="2.7.1.-" evidence="9"/>
<gene>
    <name evidence="9" type="ORF">R6G74_08175</name>
    <name evidence="10" type="ORF">R6P33_07480</name>
</gene>
<dbReference type="CDD" id="cd07771">
    <property type="entry name" value="ASKHA_NBD_FGGY_RhaB-like"/>
    <property type="match status" value="1"/>
</dbReference>
<organism evidence="9 12">
    <name type="scientific">Actinotignum timonense</name>
    <dbReference type="NCBI Taxonomy" id="1870995"/>
    <lineage>
        <taxon>Bacteria</taxon>
        <taxon>Bacillati</taxon>
        <taxon>Actinomycetota</taxon>
        <taxon>Actinomycetes</taxon>
        <taxon>Actinomycetales</taxon>
        <taxon>Actinomycetaceae</taxon>
        <taxon>Actinotignum</taxon>
    </lineage>
</organism>
<dbReference type="InterPro" id="IPR043129">
    <property type="entry name" value="ATPase_NBD"/>
</dbReference>